<evidence type="ECO:0000256" key="3">
    <source>
        <dbReference type="ARBA" id="ARBA00022729"/>
    </source>
</evidence>
<keyword evidence="3" id="KW-0732">Signal</keyword>
<gene>
    <name evidence="4" type="ORF">SAMN05444368_0933</name>
</gene>
<dbReference type="PIRSF" id="PIRSF004846">
    <property type="entry name" value="ModA"/>
    <property type="match status" value="1"/>
</dbReference>
<evidence type="ECO:0000313" key="5">
    <source>
        <dbReference type="Proteomes" id="UP000185093"/>
    </source>
</evidence>
<dbReference type="InterPro" id="IPR050682">
    <property type="entry name" value="ModA/WtpA"/>
</dbReference>
<dbReference type="NCBIfam" id="TIGR01256">
    <property type="entry name" value="modA"/>
    <property type="match status" value="1"/>
</dbReference>
<name>A0ABY1JCR9_9BACT</name>
<dbReference type="Pfam" id="PF13531">
    <property type="entry name" value="SBP_bac_11"/>
    <property type="match status" value="1"/>
</dbReference>
<dbReference type="InterPro" id="IPR005950">
    <property type="entry name" value="ModA"/>
</dbReference>
<dbReference type="Gene3D" id="3.40.190.10">
    <property type="entry name" value="Periplasmic binding protein-like II"/>
    <property type="match status" value="2"/>
</dbReference>
<dbReference type="Proteomes" id="UP000185093">
    <property type="component" value="Unassembled WGS sequence"/>
</dbReference>
<comment type="similarity">
    <text evidence="1">Belongs to the bacterial solute-binding protein ModA family.</text>
</comment>
<keyword evidence="2" id="KW-0479">Metal-binding</keyword>
<dbReference type="SUPFAM" id="SSF53850">
    <property type="entry name" value="Periplasmic binding protein-like II"/>
    <property type="match status" value="1"/>
</dbReference>
<evidence type="ECO:0000313" key="4">
    <source>
        <dbReference type="EMBL" id="SIN66574.1"/>
    </source>
</evidence>
<evidence type="ECO:0000256" key="1">
    <source>
        <dbReference type="ARBA" id="ARBA00009175"/>
    </source>
</evidence>
<comment type="caution">
    <text evidence="4">The sequence shown here is derived from an EMBL/GenBank/DDBJ whole genome shotgun (WGS) entry which is preliminary data.</text>
</comment>
<dbReference type="PANTHER" id="PTHR30632:SF14">
    <property type="entry name" value="TUNGSTATE_MOLYBDATE_CHROMATE-BINDING PROTEIN MODA"/>
    <property type="match status" value="1"/>
</dbReference>
<organism evidence="4 5">
    <name type="scientific">Acetomicrobium flavidum</name>
    <dbReference type="NCBI Taxonomy" id="49896"/>
    <lineage>
        <taxon>Bacteria</taxon>
        <taxon>Thermotogati</taxon>
        <taxon>Synergistota</taxon>
        <taxon>Synergistia</taxon>
        <taxon>Synergistales</taxon>
        <taxon>Acetomicrobiaceae</taxon>
        <taxon>Acetomicrobium</taxon>
    </lineage>
</organism>
<keyword evidence="5" id="KW-1185">Reference proteome</keyword>
<reference evidence="4 5" key="1">
    <citation type="submission" date="2016-11" db="EMBL/GenBank/DDBJ databases">
        <authorList>
            <person name="Varghese N."/>
            <person name="Submissions S."/>
        </authorList>
    </citation>
    <scope>NUCLEOTIDE SEQUENCE [LARGE SCALE GENOMIC DNA]</scope>
    <source>
        <strain evidence="4 5">DSM 20664</strain>
    </source>
</reference>
<dbReference type="RefSeq" id="WP_014806092.1">
    <property type="nucleotide sequence ID" value="NZ_FSQZ01000001.1"/>
</dbReference>
<proteinExistence type="inferred from homology"/>
<sequence>MLSGMKKGFLIAIGVVFITSLLTSFVFAASYKDVVAVAASIHECINDLASQYEKQGLGKAPEVVSGASGKLASQIIAGAPFGLFLSASPEWTKKLADEGHLYDVHPMATAPVVAWWQKDEPISTDTLKNKGLHIAIADPASAPFGKAAVEYLKSQGIYDDLMKEKRLVIMGSVEQAALAAKSGGADIGIFSLSIAKKLNGGNYVILPVDPLENSGGLVKGKDTENLKNFWSYMRSEAADDIWKKWGFEPVHGK</sequence>
<evidence type="ECO:0000256" key="2">
    <source>
        <dbReference type="ARBA" id="ARBA00022723"/>
    </source>
</evidence>
<dbReference type="EMBL" id="FSQZ01000001">
    <property type="protein sequence ID" value="SIN66574.1"/>
    <property type="molecule type" value="Genomic_DNA"/>
</dbReference>
<protein>
    <submittedName>
        <fullName evidence="4">Molybdate transport system substrate-binding protein</fullName>
    </submittedName>
</protein>
<accession>A0ABY1JCR9</accession>
<dbReference type="PANTHER" id="PTHR30632">
    <property type="entry name" value="MOLYBDATE-BINDING PERIPLASMIC PROTEIN"/>
    <property type="match status" value="1"/>
</dbReference>